<dbReference type="Pfam" id="PF13817">
    <property type="entry name" value="DDE_Tnp_IS66_C"/>
    <property type="match status" value="1"/>
</dbReference>
<dbReference type="Proteomes" id="UP000479300">
    <property type="component" value="Unassembled WGS sequence"/>
</dbReference>
<proteinExistence type="predicted"/>
<evidence type="ECO:0000313" key="3">
    <source>
        <dbReference type="Proteomes" id="UP000479300"/>
    </source>
</evidence>
<dbReference type="InterPro" id="IPR039552">
    <property type="entry name" value="IS66_C"/>
</dbReference>
<feature type="domain" description="Transposase IS66 C-terminal" evidence="1">
    <location>
        <begin position="1"/>
        <end position="32"/>
    </location>
</feature>
<evidence type="ECO:0000259" key="1">
    <source>
        <dbReference type="Pfam" id="PF13817"/>
    </source>
</evidence>
<dbReference type="EMBL" id="WSFA01000005">
    <property type="protein sequence ID" value="NDL37898.1"/>
    <property type="molecule type" value="Genomic_DNA"/>
</dbReference>
<sequence>MGTCRLKKVDPEVWLRHVISHIADWPANRMHERVDLTS</sequence>
<protein>
    <recommendedName>
        <fullName evidence="1">Transposase IS66 C-terminal domain-containing protein</fullName>
    </recommendedName>
</protein>
<dbReference type="AlphaFoldDB" id="A0A6L9JFG0"/>
<accession>A0A6L9JFG0</accession>
<gene>
    <name evidence="2" type="ORF">GPY51_03615</name>
</gene>
<evidence type="ECO:0000313" key="2">
    <source>
        <dbReference type="EMBL" id="NDL37898.1"/>
    </source>
</evidence>
<organism evidence="2 3">
    <name type="scientific">Photorhabdus laumondii subsp. laumondii</name>
    <name type="common">Photorhabdus luminescens subsp. laumondii</name>
    <dbReference type="NCBI Taxonomy" id="141679"/>
    <lineage>
        <taxon>Bacteria</taxon>
        <taxon>Pseudomonadati</taxon>
        <taxon>Pseudomonadota</taxon>
        <taxon>Gammaproteobacteria</taxon>
        <taxon>Enterobacterales</taxon>
        <taxon>Morganellaceae</taxon>
        <taxon>Photorhabdus</taxon>
    </lineage>
</organism>
<name>A0A6L9JFG0_PHOLM</name>
<comment type="caution">
    <text evidence="2">The sequence shown here is derived from an EMBL/GenBank/DDBJ whole genome shotgun (WGS) entry which is preliminary data.</text>
</comment>
<reference evidence="2 3" key="1">
    <citation type="submission" date="2019-12" db="EMBL/GenBank/DDBJ databases">
        <title>Engineering Photorhabdus to improve their lethality against agricultural pests.</title>
        <authorList>
            <person name="Machado R.A.R."/>
        </authorList>
    </citation>
    <scope>NUCLEOTIDE SEQUENCE [LARGE SCALE GENOMIC DNA]</scope>
    <source>
        <strain evidence="2 3">EN01</strain>
    </source>
</reference>